<evidence type="ECO:0000313" key="2">
    <source>
        <dbReference type="Proteomes" id="UP000320300"/>
    </source>
</evidence>
<organism evidence="1 2">
    <name type="scientific">Pedobacter westerhofensis</name>
    <dbReference type="NCBI Taxonomy" id="425512"/>
    <lineage>
        <taxon>Bacteria</taxon>
        <taxon>Pseudomonadati</taxon>
        <taxon>Bacteroidota</taxon>
        <taxon>Sphingobacteriia</taxon>
        <taxon>Sphingobacteriales</taxon>
        <taxon>Sphingobacteriaceae</taxon>
        <taxon>Pedobacter</taxon>
    </lineage>
</organism>
<accession>A0A521FR56</accession>
<dbReference type="EMBL" id="FXTN01000017">
    <property type="protein sequence ID" value="SMO98689.1"/>
    <property type="molecule type" value="Genomic_DNA"/>
</dbReference>
<evidence type="ECO:0000313" key="1">
    <source>
        <dbReference type="EMBL" id="SMO98689.1"/>
    </source>
</evidence>
<protein>
    <submittedName>
        <fullName evidence="1">Uncharacterized protein</fullName>
    </submittedName>
</protein>
<name>A0A521FR56_9SPHI</name>
<dbReference type="Proteomes" id="UP000320300">
    <property type="component" value="Unassembled WGS sequence"/>
</dbReference>
<sequence>MKRAWYAYVGNFLGDEYNAGSWVKIPPHSPDFPGIPRFECVGTQRLCAINACYAGSPQFNINPKSPLSQNIQIYISQANVNSVNAFPQFGSKYYLYKKSV</sequence>
<keyword evidence="2" id="KW-1185">Reference proteome</keyword>
<gene>
    <name evidence="1" type="ORF">SAMN06265348_11777</name>
</gene>
<reference evidence="1 2" key="1">
    <citation type="submission" date="2017-05" db="EMBL/GenBank/DDBJ databases">
        <authorList>
            <person name="Varghese N."/>
            <person name="Submissions S."/>
        </authorList>
    </citation>
    <scope>NUCLEOTIDE SEQUENCE [LARGE SCALE GENOMIC DNA]</scope>
    <source>
        <strain evidence="1 2">DSM 19036</strain>
    </source>
</reference>
<dbReference type="AlphaFoldDB" id="A0A521FR56"/>
<proteinExistence type="predicted"/>